<reference evidence="1 2" key="2">
    <citation type="journal article" date="2016" name="Genome Announc.">
        <title>Complete Genome Sequences of Two Interactive Moderate Thermophiles, Paenibacillus napthalenovorans 32O-Y and Paenibacillus sp. 32O-W.</title>
        <authorList>
            <person name="Butler R.R.III."/>
            <person name="Wang J."/>
            <person name="Stark B.C."/>
            <person name="Pombert J.F."/>
        </authorList>
    </citation>
    <scope>NUCLEOTIDE SEQUENCE [LARGE SCALE GENOMIC DNA]</scope>
    <source>
        <strain evidence="1 2">32O-Y</strain>
    </source>
</reference>
<dbReference type="PATRIC" id="fig|162209.4.peg.3540"/>
<name>A0A0U2VSI9_9BACL</name>
<keyword evidence="2" id="KW-1185">Reference proteome</keyword>
<dbReference type="OrthoDB" id="2891341at2"/>
<reference evidence="2" key="1">
    <citation type="submission" date="2015-12" db="EMBL/GenBank/DDBJ databases">
        <title>Complete genome sequences of two moderately thermophilic Paenibacillus species.</title>
        <authorList>
            <person name="Butler R.III."/>
            <person name="Wang J."/>
            <person name="Stark B.C."/>
            <person name="Pombert J.-F."/>
        </authorList>
    </citation>
    <scope>NUCLEOTIDE SEQUENCE [LARGE SCALE GENOMIC DNA]</scope>
    <source>
        <strain evidence="2">32O-Y</strain>
    </source>
</reference>
<sequence length="84" mass="9558">MLDTILLAEMTSGYSDEELQAIAKGFCPKCSPYNIRYRILETCYSEKQGMDVHRVKCSNIVQCDWDESIPAARVDNGLEGFFEL</sequence>
<proteinExistence type="predicted"/>
<dbReference type="KEGG" id="pnp:IJ22_33090"/>
<protein>
    <submittedName>
        <fullName evidence="1">Uncharacterized protein</fullName>
    </submittedName>
</protein>
<accession>A0A0U2VSI9</accession>
<dbReference type="RefSeq" id="WP_062409551.1">
    <property type="nucleotide sequence ID" value="NZ_CP013652.1"/>
</dbReference>
<evidence type="ECO:0000313" key="1">
    <source>
        <dbReference type="EMBL" id="ALS23670.1"/>
    </source>
</evidence>
<dbReference type="AlphaFoldDB" id="A0A0U2VSI9"/>
<gene>
    <name evidence="1" type="ORF">IJ22_33090</name>
</gene>
<organism evidence="1 2">
    <name type="scientific">Paenibacillus naphthalenovorans</name>
    <dbReference type="NCBI Taxonomy" id="162209"/>
    <lineage>
        <taxon>Bacteria</taxon>
        <taxon>Bacillati</taxon>
        <taxon>Bacillota</taxon>
        <taxon>Bacilli</taxon>
        <taxon>Bacillales</taxon>
        <taxon>Paenibacillaceae</taxon>
        <taxon>Paenibacillus</taxon>
    </lineage>
</organism>
<evidence type="ECO:0000313" key="2">
    <source>
        <dbReference type="Proteomes" id="UP000061660"/>
    </source>
</evidence>
<dbReference type="EMBL" id="CP013652">
    <property type="protein sequence ID" value="ALS23670.1"/>
    <property type="molecule type" value="Genomic_DNA"/>
</dbReference>
<dbReference type="Proteomes" id="UP000061660">
    <property type="component" value="Chromosome"/>
</dbReference>
<dbReference type="STRING" id="162209.IJ22_33090"/>